<sequence>MTYRHEIRMILLVGAILTGITLQHADQIDLADCLLCKVGAILQV</sequence>
<evidence type="ECO:0000313" key="1">
    <source>
        <dbReference type="EMBL" id="CTQ48938.1"/>
    </source>
</evidence>
<organism evidence="1 2">
    <name type="scientific">Jannaschia donghaensis</name>
    <dbReference type="NCBI Taxonomy" id="420998"/>
    <lineage>
        <taxon>Bacteria</taxon>
        <taxon>Pseudomonadati</taxon>
        <taxon>Pseudomonadota</taxon>
        <taxon>Alphaproteobacteria</taxon>
        <taxon>Rhodobacterales</taxon>
        <taxon>Roseobacteraceae</taxon>
        <taxon>Jannaschia</taxon>
    </lineage>
</organism>
<evidence type="ECO:0000313" key="2">
    <source>
        <dbReference type="Proteomes" id="UP000049222"/>
    </source>
</evidence>
<gene>
    <name evidence="1" type="ORF">JDO7802_00946</name>
</gene>
<name>A0A0M6YF22_9RHOB</name>
<dbReference type="AlphaFoldDB" id="A0A0M6YF22"/>
<dbReference type="RefSeq" id="WP_275934848.1">
    <property type="nucleotide sequence ID" value="NZ_CXSU01000011.1"/>
</dbReference>
<keyword evidence="2" id="KW-1185">Reference proteome</keyword>
<dbReference type="EMBL" id="CXSU01000011">
    <property type="protein sequence ID" value="CTQ48938.1"/>
    <property type="molecule type" value="Genomic_DNA"/>
</dbReference>
<accession>A0A0M6YF22</accession>
<reference evidence="1 2" key="1">
    <citation type="submission" date="2015-07" db="EMBL/GenBank/DDBJ databases">
        <authorList>
            <person name="Noorani M."/>
        </authorList>
    </citation>
    <scope>NUCLEOTIDE SEQUENCE [LARGE SCALE GENOMIC DNA]</scope>
    <source>
        <strain evidence="1 2">CECT 7802</strain>
    </source>
</reference>
<protein>
    <submittedName>
        <fullName evidence="1">Uncharacterized protein</fullName>
    </submittedName>
</protein>
<dbReference type="STRING" id="420998.JDO7802_00946"/>
<proteinExistence type="predicted"/>
<dbReference type="Proteomes" id="UP000049222">
    <property type="component" value="Unassembled WGS sequence"/>
</dbReference>